<gene>
    <name evidence="1" type="ORF">D0894_21695</name>
</gene>
<evidence type="ECO:0000313" key="1">
    <source>
        <dbReference type="EMBL" id="RII75664.1"/>
    </source>
</evidence>
<sequence>MDFYVLFPHLLKHVSPLPVTVRSYKKLINALPDAYESMLNTKRILFELEPIQNTAIQNIMAKDLIDLDKFQEGIVMRSETALPDELTARLQADETIHEEWFRFIANELPVLEFNGKTGLKQRSGLMEYKYDT</sequence>
<accession>A0A399M1P1</accession>
<dbReference type="Pfam" id="PF20291">
    <property type="entry name" value="MC5"/>
    <property type="match status" value="1"/>
</dbReference>
<dbReference type="Proteomes" id="UP000265875">
    <property type="component" value="Unassembled WGS sequence"/>
</dbReference>
<dbReference type="InterPro" id="IPR046901">
    <property type="entry name" value="ABC-3C_MC5"/>
</dbReference>
<name>A0A399M1P1_9PSED</name>
<reference evidence="1 2" key="1">
    <citation type="submission" date="2018-08" db="EMBL/GenBank/DDBJ databases">
        <title>Draft genome sequence of the cyanotroph, Pseudomonas monteilii BCN3.</title>
        <authorList>
            <person name="Jones L.B."/>
            <person name="Kunz D.A."/>
        </authorList>
    </citation>
    <scope>NUCLEOTIDE SEQUENCE [LARGE SCALE GENOMIC DNA]</scope>
    <source>
        <strain evidence="1 2">BCN3</strain>
    </source>
</reference>
<dbReference type="AlphaFoldDB" id="A0A399M1P1"/>
<organism evidence="1 2">
    <name type="scientific">Pseudomonas monteilii</name>
    <dbReference type="NCBI Taxonomy" id="76759"/>
    <lineage>
        <taxon>Bacteria</taxon>
        <taxon>Pseudomonadati</taxon>
        <taxon>Pseudomonadota</taxon>
        <taxon>Gammaproteobacteria</taxon>
        <taxon>Pseudomonadales</taxon>
        <taxon>Pseudomonadaceae</taxon>
        <taxon>Pseudomonas</taxon>
    </lineage>
</organism>
<proteinExistence type="predicted"/>
<evidence type="ECO:0000313" key="2">
    <source>
        <dbReference type="Proteomes" id="UP000265875"/>
    </source>
</evidence>
<dbReference type="EMBL" id="QWLL01000050">
    <property type="protein sequence ID" value="RII75664.1"/>
    <property type="molecule type" value="Genomic_DNA"/>
</dbReference>
<comment type="caution">
    <text evidence="1">The sequence shown here is derived from an EMBL/GenBank/DDBJ whole genome shotgun (WGS) entry which is preliminary data.</text>
</comment>
<protein>
    <submittedName>
        <fullName evidence="1">Uncharacterized protein</fullName>
    </submittedName>
</protein>